<dbReference type="Proteomes" id="UP000652761">
    <property type="component" value="Unassembled WGS sequence"/>
</dbReference>
<accession>A0A843UKI6</accession>
<keyword evidence="2" id="KW-1185">Reference proteome</keyword>
<dbReference type="EMBL" id="NMUH01000734">
    <property type="protein sequence ID" value="MQL84018.1"/>
    <property type="molecule type" value="Genomic_DNA"/>
</dbReference>
<comment type="caution">
    <text evidence="1">The sequence shown here is derived from an EMBL/GenBank/DDBJ whole genome shotgun (WGS) entry which is preliminary data.</text>
</comment>
<evidence type="ECO:0000313" key="2">
    <source>
        <dbReference type="Proteomes" id="UP000652761"/>
    </source>
</evidence>
<protein>
    <submittedName>
        <fullName evidence="1">Uncharacterized protein</fullName>
    </submittedName>
</protein>
<sequence>MITMGFAWKCVHSKLGCNAFHGYLSSRFPKHRVLGFCPSTLSTIKVYVVFLDTLTPKFELYVRLRERRQGAATRVCGFLDLVEVEQQLDLLSVAARLRGVCWIDEEGLPDLGRHWSLLRNPE</sequence>
<name>A0A843UKI6_COLES</name>
<evidence type="ECO:0000313" key="1">
    <source>
        <dbReference type="EMBL" id="MQL84018.1"/>
    </source>
</evidence>
<proteinExistence type="predicted"/>
<reference evidence="1" key="1">
    <citation type="submission" date="2017-07" db="EMBL/GenBank/DDBJ databases">
        <title>Taro Niue Genome Assembly and Annotation.</title>
        <authorList>
            <person name="Atibalentja N."/>
            <person name="Keating K."/>
            <person name="Fields C.J."/>
        </authorList>
    </citation>
    <scope>NUCLEOTIDE SEQUENCE</scope>
    <source>
        <strain evidence="1">Niue_2</strain>
        <tissue evidence="1">Leaf</tissue>
    </source>
</reference>
<organism evidence="1 2">
    <name type="scientific">Colocasia esculenta</name>
    <name type="common">Wild taro</name>
    <name type="synonym">Arum esculentum</name>
    <dbReference type="NCBI Taxonomy" id="4460"/>
    <lineage>
        <taxon>Eukaryota</taxon>
        <taxon>Viridiplantae</taxon>
        <taxon>Streptophyta</taxon>
        <taxon>Embryophyta</taxon>
        <taxon>Tracheophyta</taxon>
        <taxon>Spermatophyta</taxon>
        <taxon>Magnoliopsida</taxon>
        <taxon>Liliopsida</taxon>
        <taxon>Araceae</taxon>
        <taxon>Aroideae</taxon>
        <taxon>Colocasieae</taxon>
        <taxon>Colocasia</taxon>
    </lineage>
</organism>
<dbReference type="AlphaFoldDB" id="A0A843UKI6"/>
<gene>
    <name evidence="1" type="ORF">Taro_016519</name>
</gene>